<evidence type="ECO:0000313" key="5">
    <source>
        <dbReference type="Proteomes" id="UP000762676"/>
    </source>
</evidence>
<feature type="non-terminal residue" evidence="4">
    <location>
        <position position="66"/>
    </location>
</feature>
<evidence type="ECO:0000313" key="4">
    <source>
        <dbReference type="EMBL" id="GFR77602.1"/>
    </source>
</evidence>
<comment type="caution">
    <text evidence="4">The sequence shown here is derived from an EMBL/GenBank/DDBJ whole genome shotgun (WGS) entry which is preliminary data.</text>
</comment>
<proteinExistence type="inferred from homology"/>
<organism evidence="4 5">
    <name type="scientific">Elysia marginata</name>
    <dbReference type="NCBI Taxonomy" id="1093978"/>
    <lineage>
        <taxon>Eukaryota</taxon>
        <taxon>Metazoa</taxon>
        <taxon>Spiralia</taxon>
        <taxon>Lophotrochozoa</taxon>
        <taxon>Mollusca</taxon>
        <taxon>Gastropoda</taxon>
        <taxon>Heterobranchia</taxon>
        <taxon>Euthyneura</taxon>
        <taxon>Panpulmonata</taxon>
        <taxon>Sacoglossa</taxon>
        <taxon>Placobranchoidea</taxon>
        <taxon>Plakobranchidae</taxon>
        <taxon>Elysia</taxon>
    </lineage>
</organism>
<dbReference type="EMBL" id="BMAT01000983">
    <property type="protein sequence ID" value="GFR77602.1"/>
    <property type="molecule type" value="Genomic_DNA"/>
</dbReference>
<gene>
    <name evidence="4" type="ORF">ElyMa_000512600</name>
</gene>
<evidence type="ECO:0000256" key="2">
    <source>
        <dbReference type="SAM" id="MobiDB-lite"/>
    </source>
</evidence>
<dbReference type="Pfam" id="PF05030">
    <property type="entry name" value="SSXT"/>
    <property type="match status" value="1"/>
</dbReference>
<protein>
    <submittedName>
        <fullName evidence="4">Fusion protein SYT-SSX2</fullName>
    </submittedName>
</protein>
<reference evidence="4 5" key="1">
    <citation type="journal article" date="2021" name="Elife">
        <title>Chloroplast acquisition without the gene transfer in kleptoplastic sea slugs, Plakobranchus ocellatus.</title>
        <authorList>
            <person name="Maeda T."/>
            <person name="Takahashi S."/>
            <person name="Yoshida T."/>
            <person name="Shimamura S."/>
            <person name="Takaki Y."/>
            <person name="Nagai Y."/>
            <person name="Toyoda A."/>
            <person name="Suzuki Y."/>
            <person name="Arimoto A."/>
            <person name="Ishii H."/>
            <person name="Satoh N."/>
            <person name="Nishiyama T."/>
            <person name="Hasebe M."/>
            <person name="Maruyama T."/>
            <person name="Minagawa J."/>
            <person name="Obokata J."/>
            <person name="Shigenobu S."/>
        </authorList>
    </citation>
    <scope>NUCLEOTIDE SEQUENCE [LARGE SCALE GENOMIC DNA]</scope>
</reference>
<dbReference type="Proteomes" id="UP000762676">
    <property type="component" value="Unassembled WGS sequence"/>
</dbReference>
<dbReference type="InterPro" id="IPR007726">
    <property type="entry name" value="SS18_N"/>
</dbReference>
<accession>A0AAV4FVX4</accession>
<keyword evidence="5" id="KW-1185">Reference proteome</keyword>
<dbReference type="AlphaFoldDB" id="A0AAV4FVX4"/>
<evidence type="ECO:0000256" key="1">
    <source>
        <dbReference type="ARBA" id="ARBA00007945"/>
    </source>
</evidence>
<feature type="region of interest" description="Disordered" evidence="2">
    <location>
        <begin position="42"/>
        <end position="66"/>
    </location>
</feature>
<evidence type="ECO:0000259" key="3">
    <source>
        <dbReference type="Pfam" id="PF05030"/>
    </source>
</evidence>
<feature type="domain" description="SS18 N-terminal" evidence="3">
    <location>
        <begin position="17"/>
        <end position="40"/>
    </location>
</feature>
<sequence length="66" mass="7213">MLISNLQLESSNNREFYQQLLHRNLVYLANLADASTNVNTLLPAPGNQMPSGPIGQMRPPGQGHIA</sequence>
<comment type="similarity">
    <text evidence="1">Belongs to the SS18 family.</text>
</comment>
<name>A0AAV4FVX4_9GAST</name>